<evidence type="ECO:0000313" key="4">
    <source>
        <dbReference type="Proteomes" id="UP000186218"/>
    </source>
</evidence>
<feature type="domain" description="Amidohydrolase-related" evidence="2">
    <location>
        <begin position="23"/>
        <end position="376"/>
    </location>
</feature>
<reference evidence="3 4" key="1">
    <citation type="submission" date="2017-01" db="EMBL/GenBank/DDBJ databases">
        <authorList>
            <person name="Mah S.A."/>
            <person name="Swanson W.J."/>
            <person name="Moy G.W."/>
            <person name="Vacquier V.D."/>
        </authorList>
    </citation>
    <scope>NUCLEOTIDE SEQUENCE [LARGE SCALE GENOMIC DNA]</scope>
    <source>
        <strain evidence="3 4">CPCC 203464</strain>
    </source>
</reference>
<organism evidence="3 4">
    <name type="scientific">Williamsia sterculiae</name>
    <dbReference type="NCBI Taxonomy" id="1344003"/>
    <lineage>
        <taxon>Bacteria</taxon>
        <taxon>Bacillati</taxon>
        <taxon>Actinomycetota</taxon>
        <taxon>Actinomycetes</taxon>
        <taxon>Mycobacteriales</taxon>
        <taxon>Nocardiaceae</taxon>
        <taxon>Williamsia</taxon>
    </lineage>
</organism>
<keyword evidence="3" id="KW-0378">Hydrolase</keyword>
<dbReference type="InterPro" id="IPR052350">
    <property type="entry name" value="Metallo-dep_Lactonases"/>
</dbReference>
<dbReference type="EMBL" id="FTNT01000001">
    <property type="protein sequence ID" value="SIR63886.1"/>
    <property type="molecule type" value="Genomic_DNA"/>
</dbReference>
<accession>A0A1N7CJT9</accession>
<protein>
    <submittedName>
        <fullName evidence="3">Predicted metal-dependent hydrolase, TIM-barrel fold</fullName>
    </submittedName>
</protein>
<keyword evidence="4" id="KW-1185">Reference proteome</keyword>
<dbReference type="PANTHER" id="PTHR43569:SF1">
    <property type="entry name" value="BLL3371 PROTEIN"/>
    <property type="match status" value="1"/>
</dbReference>
<evidence type="ECO:0000313" key="3">
    <source>
        <dbReference type="EMBL" id="SIR63886.1"/>
    </source>
</evidence>
<name>A0A1N7CJT9_9NOCA</name>
<dbReference type="AlphaFoldDB" id="A0A1N7CJT9"/>
<dbReference type="PANTHER" id="PTHR43569">
    <property type="entry name" value="AMIDOHYDROLASE"/>
    <property type="match status" value="1"/>
</dbReference>
<comment type="similarity">
    <text evidence="1">Belongs to the metallo-dependent hydrolases superfamily.</text>
</comment>
<dbReference type="Proteomes" id="UP000186218">
    <property type="component" value="Unassembled WGS sequence"/>
</dbReference>
<dbReference type="Gene3D" id="3.20.20.140">
    <property type="entry name" value="Metal-dependent hydrolases"/>
    <property type="match status" value="1"/>
</dbReference>
<sequence length="384" mass="41675">MHGGGRDDGDGPPTLDGVTTGIVDAHIHQWDPLHTPREVSRLARIYRFAPGQVRELMFRRLVAQSDRELVLTPQAVVQPYEPRDYLRDAAGVSTAAGVPVDTVVHVEAGWHGAGALAAADETRWVAGLPFGVGRGPRLGAIIGSADPRDPAFGTLLDAHADASDLFRGIRFITARHPDPKVKDWCAEDGILASPAFLTGFAQLAARNLTFDAWCYSHQLRDVLVLAREYPDTTIVLDHYATPVGLFGPMGLRTGQTAAARAELLRAWRENITAIARCPNVVAKHSGLGFPPLGYGLQRSGNIGGREVLADMMGPLVRYVTEQFGPDRLVYGSNFPMDRPNASMPTIVGALLDILAPRGPRLLRKVFRDNALRVYRIDETDSDGG</sequence>
<dbReference type="RefSeq" id="WP_076475685.1">
    <property type="nucleotide sequence ID" value="NZ_FTNT01000001.1"/>
</dbReference>
<dbReference type="InterPro" id="IPR032466">
    <property type="entry name" value="Metal_Hydrolase"/>
</dbReference>
<evidence type="ECO:0000259" key="2">
    <source>
        <dbReference type="Pfam" id="PF04909"/>
    </source>
</evidence>
<dbReference type="InterPro" id="IPR006680">
    <property type="entry name" value="Amidohydro-rel"/>
</dbReference>
<proteinExistence type="inferred from homology"/>
<dbReference type="GO" id="GO:0016787">
    <property type="term" value="F:hydrolase activity"/>
    <property type="evidence" value="ECO:0007669"/>
    <property type="project" value="UniProtKB-KW"/>
</dbReference>
<dbReference type="OrthoDB" id="5450317at2"/>
<dbReference type="STRING" id="1344003.SAMN05445060_0186"/>
<evidence type="ECO:0000256" key="1">
    <source>
        <dbReference type="ARBA" id="ARBA00038310"/>
    </source>
</evidence>
<dbReference type="SUPFAM" id="SSF51556">
    <property type="entry name" value="Metallo-dependent hydrolases"/>
    <property type="match status" value="1"/>
</dbReference>
<gene>
    <name evidence="3" type="ORF">SAMN05445060_0186</name>
</gene>
<dbReference type="Pfam" id="PF04909">
    <property type="entry name" value="Amidohydro_2"/>
    <property type="match status" value="1"/>
</dbReference>